<feature type="transmembrane region" description="Helical" evidence="1">
    <location>
        <begin position="154"/>
        <end position="175"/>
    </location>
</feature>
<dbReference type="OrthoDB" id="449657at2"/>
<feature type="transmembrane region" description="Helical" evidence="1">
    <location>
        <begin position="115"/>
        <end position="134"/>
    </location>
</feature>
<dbReference type="RefSeq" id="WP_070394400.1">
    <property type="nucleotide sequence ID" value="NZ_CP017599.1"/>
</dbReference>
<feature type="transmembrane region" description="Helical" evidence="1">
    <location>
        <begin position="74"/>
        <end position="95"/>
    </location>
</feature>
<organism evidence="3 4">
    <name type="scientific">Moorena producens PAL-8-15-08-1</name>
    <dbReference type="NCBI Taxonomy" id="1458985"/>
    <lineage>
        <taxon>Bacteria</taxon>
        <taxon>Bacillati</taxon>
        <taxon>Cyanobacteriota</taxon>
        <taxon>Cyanophyceae</taxon>
        <taxon>Coleofasciculales</taxon>
        <taxon>Coleofasciculaceae</taxon>
        <taxon>Moorena</taxon>
    </lineage>
</organism>
<proteinExistence type="predicted"/>
<name>A0A1D8TWQ2_9CYAN</name>
<dbReference type="InterPro" id="IPR003675">
    <property type="entry name" value="Rce1/LyrA-like_dom"/>
</dbReference>
<protein>
    <submittedName>
        <fullName evidence="3">CAAX protease family protein</fullName>
    </submittedName>
</protein>
<feature type="transmembrane region" description="Helical" evidence="1">
    <location>
        <begin position="181"/>
        <end position="203"/>
    </location>
</feature>
<dbReference type="Pfam" id="PF02517">
    <property type="entry name" value="Rce1-like"/>
    <property type="match status" value="1"/>
</dbReference>
<keyword evidence="1" id="KW-0472">Membrane</keyword>
<feature type="transmembrane region" description="Helical" evidence="1">
    <location>
        <begin position="12"/>
        <end position="32"/>
    </location>
</feature>
<reference evidence="4" key="1">
    <citation type="submission" date="2016-10" db="EMBL/GenBank/DDBJ databases">
        <title>Comparative genomics uncovers the prolific and rare metabolic potential of the cyanobacterial genus Moorea.</title>
        <authorList>
            <person name="Leao T."/>
            <person name="Castelao G."/>
            <person name="Korobeynikov A."/>
            <person name="Monroe E.A."/>
            <person name="Podell S."/>
            <person name="Glukhov E."/>
            <person name="Allen E."/>
            <person name="Gerwick W.H."/>
            <person name="Gerwick L."/>
        </authorList>
    </citation>
    <scope>NUCLEOTIDE SEQUENCE [LARGE SCALE GENOMIC DNA]</scope>
    <source>
        <strain evidence="4">PAL-8-15-08-1</strain>
    </source>
</reference>
<feature type="domain" description="CAAX prenyl protease 2/Lysostaphin resistance protein A-like" evidence="2">
    <location>
        <begin position="121"/>
        <end position="218"/>
    </location>
</feature>
<dbReference type="AlphaFoldDB" id="A0A1D8TWQ2"/>
<dbReference type="GO" id="GO:0006508">
    <property type="term" value="P:proteolysis"/>
    <property type="evidence" value="ECO:0007669"/>
    <property type="project" value="UniProtKB-KW"/>
</dbReference>
<keyword evidence="1" id="KW-0812">Transmembrane</keyword>
<feature type="transmembrane region" description="Helical" evidence="1">
    <location>
        <begin position="210"/>
        <end position="228"/>
    </location>
</feature>
<dbReference type="EMBL" id="CP017599">
    <property type="protein sequence ID" value="AOX01973.1"/>
    <property type="molecule type" value="Genomic_DNA"/>
</dbReference>
<keyword evidence="3" id="KW-0378">Hydrolase</keyword>
<dbReference type="GO" id="GO:0004175">
    <property type="term" value="F:endopeptidase activity"/>
    <property type="evidence" value="ECO:0007669"/>
    <property type="project" value="UniProtKB-ARBA"/>
</dbReference>
<evidence type="ECO:0000313" key="3">
    <source>
        <dbReference type="EMBL" id="AOX01973.1"/>
    </source>
</evidence>
<accession>A0A1D8TWQ2</accession>
<feature type="transmembrane region" description="Helical" evidence="1">
    <location>
        <begin position="38"/>
        <end position="58"/>
    </location>
</feature>
<keyword evidence="3" id="KW-0645">Protease</keyword>
<evidence type="ECO:0000259" key="2">
    <source>
        <dbReference type="Pfam" id="PF02517"/>
    </source>
</evidence>
<evidence type="ECO:0000313" key="4">
    <source>
        <dbReference type="Proteomes" id="UP000177870"/>
    </source>
</evidence>
<sequence>MLKTHSGQNPLLALLLLVPAGSIGVAMALYIAPGSLGQAVFSCCKVWLLALPLAWFLWVDRGKLRLSWPKRQELLTGTILGLVMFGIILGAYWLFGQHWIDKTDVQSKAQEAGITSAYIYLLGAMYWTFINAFLEEYIWRWFVWSKCQILIPGLGSILLCALLFTLHHIIALTFYTQDWLVVILGSLGVFMAGAVWSWCYLTYRSIWSGYVSHILADLAIAFVGWQLLFA</sequence>
<gene>
    <name evidence="3" type="ORF">BJP34_23350</name>
</gene>
<evidence type="ECO:0000256" key="1">
    <source>
        <dbReference type="SAM" id="Phobius"/>
    </source>
</evidence>
<dbReference type="GO" id="GO:0080120">
    <property type="term" value="P:CAAX-box protein maturation"/>
    <property type="evidence" value="ECO:0007669"/>
    <property type="project" value="UniProtKB-ARBA"/>
</dbReference>
<keyword evidence="1" id="KW-1133">Transmembrane helix</keyword>
<dbReference type="STRING" id="1458985.BJP34_23350"/>
<dbReference type="Proteomes" id="UP000177870">
    <property type="component" value="Chromosome"/>
</dbReference>
<dbReference type="KEGG" id="mpro:BJP34_23350"/>